<keyword evidence="1" id="KW-0472">Membrane</keyword>
<dbReference type="AlphaFoldDB" id="A0A934SA85"/>
<dbReference type="EMBL" id="JAENIJ010000008">
    <property type="protein sequence ID" value="MBK1882189.1"/>
    <property type="molecule type" value="Genomic_DNA"/>
</dbReference>
<feature type="transmembrane region" description="Helical" evidence="1">
    <location>
        <begin position="333"/>
        <end position="354"/>
    </location>
</feature>
<organism evidence="2 3">
    <name type="scientific">Luteolibacter pohnpeiensis</name>
    <dbReference type="NCBI Taxonomy" id="454153"/>
    <lineage>
        <taxon>Bacteria</taxon>
        <taxon>Pseudomonadati</taxon>
        <taxon>Verrucomicrobiota</taxon>
        <taxon>Verrucomicrobiia</taxon>
        <taxon>Verrucomicrobiales</taxon>
        <taxon>Verrucomicrobiaceae</taxon>
        <taxon>Luteolibacter</taxon>
    </lineage>
</organism>
<keyword evidence="1" id="KW-0812">Transmembrane</keyword>
<feature type="transmembrane region" description="Helical" evidence="1">
    <location>
        <begin position="196"/>
        <end position="221"/>
    </location>
</feature>
<keyword evidence="1" id="KW-1133">Transmembrane helix</keyword>
<evidence type="ECO:0000256" key="1">
    <source>
        <dbReference type="SAM" id="Phobius"/>
    </source>
</evidence>
<sequence>MRLDEVTAEIRPRSDWEAVDLGFAMVRRHFWRCLILWWMALGIPIAVLGWLLWDHPALYLALIWWFKPAGSRMVLFELSRRLFGEKPSWKSIWREVPRVWVRRLFFRFGFGRLSPWLPITLAVDDLEGLRGKHYKMRARQLSRRGDGAVTWIFLSADLATAWFAIGLIGLGAIMLPSGQDAPWTEAMQSWSSDEPFVIPLLVMRTVAFATILSMSLVDLFLTGAGFGIYVNNRTWIEGWDVELAFKRLGQRLGKVAAGAAVLFFFILPAISSARPQSMTVGNPPPAEVIREIKSNPDFEVHTITRKIPKEEPKKSSTRRSWLEDIFGSIPPEIIPLFLYSLLGLVICFLAWVIWRFRHAFIYRGGIASTSATVPSARVVMGMEVTPESLPDDIPAAVMALWQRGLRQEALGLLYRGAISKVMVLAHVEIQESDTEGDCLERVRHAGAVAHPDYFGSLTHTWMRMAYAGTAPADLEVGTLCSSWPFQALPERRRA</sequence>
<name>A0A934SA85_9BACT</name>
<feature type="transmembrane region" description="Helical" evidence="1">
    <location>
        <begin position="59"/>
        <end position="78"/>
    </location>
</feature>
<dbReference type="RefSeq" id="WP_200269083.1">
    <property type="nucleotide sequence ID" value="NZ_JAENIJ010000008.1"/>
</dbReference>
<proteinExistence type="predicted"/>
<evidence type="ECO:0008006" key="4">
    <source>
        <dbReference type="Google" id="ProtNLM"/>
    </source>
</evidence>
<evidence type="ECO:0000313" key="2">
    <source>
        <dbReference type="EMBL" id="MBK1882189.1"/>
    </source>
</evidence>
<feature type="transmembrane region" description="Helical" evidence="1">
    <location>
        <begin position="255"/>
        <end position="273"/>
    </location>
</feature>
<feature type="transmembrane region" description="Helical" evidence="1">
    <location>
        <begin position="149"/>
        <end position="176"/>
    </location>
</feature>
<feature type="transmembrane region" description="Helical" evidence="1">
    <location>
        <begin position="34"/>
        <end position="53"/>
    </location>
</feature>
<keyword evidence="3" id="KW-1185">Reference proteome</keyword>
<protein>
    <recommendedName>
        <fullName evidence="4">DUF4129 domain-containing protein</fullName>
    </recommendedName>
</protein>
<dbReference type="Proteomes" id="UP000603141">
    <property type="component" value="Unassembled WGS sequence"/>
</dbReference>
<gene>
    <name evidence="2" type="ORF">JIN85_07175</name>
</gene>
<reference evidence="2" key="1">
    <citation type="submission" date="2021-01" db="EMBL/GenBank/DDBJ databases">
        <title>Modified the classification status of verrucomicrobia.</title>
        <authorList>
            <person name="Feng X."/>
        </authorList>
    </citation>
    <scope>NUCLEOTIDE SEQUENCE</scope>
    <source>
        <strain evidence="2">KCTC 22041</strain>
    </source>
</reference>
<comment type="caution">
    <text evidence="2">The sequence shown here is derived from an EMBL/GenBank/DDBJ whole genome shotgun (WGS) entry which is preliminary data.</text>
</comment>
<accession>A0A934SA85</accession>
<evidence type="ECO:0000313" key="3">
    <source>
        <dbReference type="Proteomes" id="UP000603141"/>
    </source>
</evidence>